<gene>
    <name evidence="5" type="ORF">CVLEPA_LOCUS2391</name>
</gene>
<accession>A0ABP0F1Z5</accession>
<evidence type="ECO:0000256" key="3">
    <source>
        <dbReference type="SAM" id="MobiDB-lite"/>
    </source>
</evidence>
<evidence type="ECO:0000313" key="5">
    <source>
        <dbReference type="EMBL" id="CAK8672703.1"/>
    </source>
</evidence>
<organism evidence="5 6">
    <name type="scientific">Clavelina lepadiformis</name>
    <name type="common">Light-bulb sea squirt</name>
    <name type="synonym">Ascidia lepadiformis</name>
    <dbReference type="NCBI Taxonomy" id="159417"/>
    <lineage>
        <taxon>Eukaryota</taxon>
        <taxon>Metazoa</taxon>
        <taxon>Chordata</taxon>
        <taxon>Tunicata</taxon>
        <taxon>Ascidiacea</taxon>
        <taxon>Aplousobranchia</taxon>
        <taxon>Clavelinidae</taxon>
        <taxon>Clavelina</taxon>
    </lineage>
</organism>
<evidence type="ECO:0000256" key="1">
    <source>
        <dbReference type="ARBA" id="ARBA00022737"/>
    </source>
</evidence>
<keyword evidence="4" id="KW-0732">Signal</keyword>
<feature type="signal peptide" evidence="4">
    <location>
        <begin position="1"/>
        <end position="22"/>
    </location>
</feature>
<dbReference type="InterPro" id="IPR052065">
    <property type="entry name" value="Compl_asym_regulator"/>
</dbReference>
<dbReference type="InterPro" id="IPR000884">
    <property type="entry name" value="TSP1_rpt"/>
</dbReference>
<keyword evidence="2" id="KW-1015">Disulfide bond</keyword>
<comment type="caution">
    <text evidence="5">The sequence shown here is derived from an EMBL/GenBank/DDBJ whole genome shotgun (WGS) entry which is preliminary data.</text>
</comment>
<dbReference type="InterPro" id="IPR036383">
    <property type="entry name" value="TSP1_rpt_sf"/>
</dbReference>
<dbReference type="Proteomes" id="UP001642483">
    <property type="component" value="Unassembled WGS sequence"/>
</dbReference>
<keyword evidence="6" id="KW-1185">Reference proteome</keyword>
<evidence type="ECO:0000256" key="4">
    <source>
        <dbReference type="SAM" id="SignalP"/>
    </source>
</evidence>
<dbReference type="Gene3D" id="2.20.100.10">
    <property type="entry name" value="Thrombospondin type-1 (TSP1) repeat"/>
    <property type="match status" value="1"/>
</dbReference>
<evidence type="ECO:0000256" key="2">
    <source>
        <dbReference type="ARBA" id="ARBA00023157"/>
    </source>
</evidence>
<keyword evidence="1" id="KW-0677">Repeat</keyword>
<feature type="compositionally biased region" description="Basic and acidic residues" evidence="3">
    <location>
        <begin position="341"/>
        <end position="351"/>
    </location>
</feature>
<dbReference type="PANTHER" id="PTHR22906">
    <property type="entry name" value="PROPERDIN"/>
    <property type="match status" value="1"/>
</dbReference>
<name>A0ABP0F1Z5_CLALP</name>
<proteinExistence type="predicted"/>
<evidence type="ECO:0000313" key="6">
    <source>
        <dbReference type="Proteomes" id="UP001642483"/>
    </source>
</evidence>
<protein>
    <submittedName>
        <fullName evidence="5">Uncharacterized protein</fullName>
    </submittedName>
</protein>
<dbReference type="PROSITE" id="PS50092">
    <property type="entry name" value="TSP1"/>
    <property type="match status" value="1"/>
</dbReference>
<feature type="chain" id="PRO_5045470029" evidence="4">
    <location>
        <begin position="23"/>
        <end position="414"/>
    </location>
</feature>
<reference evidence="5 6" key="1">
    <citation type="submission" date="2024-02" db="EMBL/GenBank/DDBJ databases">
        <authorList>
            <person name="Daric V."/>
            <person name="Darras S."/>
        </authorList>
    </citation>
    <scope>NUCLEOTIDE SEQUENCE [LARGE SCALE GENOMIC DNA]</scope>
</reference>
<dbReference type="SUPFAM" id="SSF82895">
    <property type="entry name" value="TSP-1 type 1 repeat"/>
    <property type="match status" value="1"/>
</dbReference>
<dbReference type="SMART" id="SM00209">
    <property type="entry name" value="TSP1"/>
    <property type="match status" value="1"/>
</dbReference>
<sequence length="414" mass="44915">MKILLFLRTFILFGVLPSTVHLLEIYQEWGSWFSYSTAPTRERVRDCYTDEIVCTSNHVKEVYTNCSDECDGGSFLFSNGSVCNGTCDLGQATQSFRCNTSYSPCTLLQVYNCINEDSCTGTWSLWADTGYCNRFCDSGNITQERICIHELGANVIACLGGLGNATQTTLTSCNTFACPVFSSWSAFSSCSATCHGEKMRIRDCFVANKLSNNVSEGCGSEATMQVEHCRPLTCPEYTKSTNNSCSVECGGGAVTIIDFCTFQGAPSTLCYGADPDGMRTRIQKCNEERCPDTLSTISATGAFVGPITSVVPILLIIVSTLRKLQKGGTDSALKEGAGSEDEQHKLSHEKGSLQSDENNQKADSKSLGTGAKKETARSKTTATGLKDVSKTMFRKALSFIQKPSKVNDILLNTI</sequence>
<dbReference type="EMBL" id="CAWYQH010000001">
    <property type="protein sequence ID" value="CAK8672703.1"/>
    <property type="molecule type" value="Genomic_DNA"/>
</dbReference>
<feature type="region of interest" description="Disordered" evidence="3">
    <location>
        <begin position="329"/>
        <end position="384"/>
    </location>
</feature>
<dbReference type="PANTHER" id="PTHR22906:SF21">
    <property type="entry name" value="SEMA DOMAIN-CONTAINING PROTEIN"/>
    <property type="match status" value="1"/>
</dbReference>